<reference evidence="1 2" key="1">
    <citation type="journal article" date="2016" name="Nat. Commun.">
        <title>Thousands of microbial genomes shed light on interconnected biogeochemical processes in an aquifer system.</title>
        <authorList>
            <person name="Anantharaman K."/>
            <person name="Brown C.T."/>
            <person name="Hug L.A."/>
            <person name="Sharon I."/>
            <person name="Castelle C.J."/>
            <person name="Probst A.J."/>
            <person name="Thomas B.C."/>
            <person name="Singh A."/>
            <person name="Wilkins M.J."/>
            <person name="Karaoz U."/>
            <person name="Brodie E.L."/>
            <person name="Williams K.H."/>
            <person name="Hubbard S.S."/>
            <person name="Banfield J.F."/>
        </authorList>
    </citation>
    <scope>NUCLEOTIDE SEQUENCE [LARGE SCALE GENOMIC DNA]</scope>
</reference>
<sequence length="339" mass="38969">MKLEKILLIAFIIMLQLSINSKGSIKANDFTYEMIIFNSNPIICEPMHVLTIAKYVGENTIEAYHMHQAEVIVNNEKLVSDVCTAGPAGIDPDTSHLSKYKIKNGDVIKFAINLRCFSPFWKPGKYNVRIQKRLNEETILEYPELSIVVSEPTGIDRDLFELSQDRKLMKNNTCKEDRSGNCRNTIKSPCTVSSNADKCFDNVSWEEMIAQYPTSRYAAWIWEDNIYDPILDNPKSLVNSIKNKNYLVGRSVWDGKWISLNGMKYAEWTKNKSLEIIRDCPSFPAKERFMLTAAISNIVLGDELQGVELLKGLIRRSNSREAIWAKEFLEEWMNQKTKF</sequence>
<name>A0A1F5VXE8_9BACT</name>
<gene>
    <name evidence="1" type="ORF">A2Y62_19680</name>
</gene>
<organism evidence="1 2">
    <name type="scientific">Candidatus Fischerbacteria bacterium RBG_13_37_8</name>
    <dbReference type="NCBI Taxonomy" id="1817863"/>
    <lineage>
        <taxon>Bacteria</taxon>
        <taxon>Candidatus Fischeribacteriota</taxon>
    </lineage>
</organism>
<proteinExistence type="predicted"/>
<dbReference type="Proteomes" id="UP000178943">
    <property type="component" value="Unassembled WGS sequence"/>
</dbReference>
<evidence type="ECO:0000313" key="1">
    <source>
        <dbReference type="EMBL" id="OGF68078.1"/>
    </source>
</evidence>
<comment type="caution">
    <text evidence="1">The sequence shown here is derived from an EMBL/GenBank/DDBJ whole genome shotgun (WGS) entry which is preliminary data.</text>
</comment>
<evidence type="ECO:0000313" key="2">
    <source>
        <dbReference type="Proteomes" id="UP000178943"/>
    </source>
</evidence>
<accession>A0A1F5VXE8</accession>
<dbReference type="AlphaFoldDB" id="A0A1F5VXE8"/>
<dbReference type="EMBL" id="MFGW01000023">
    <property type="protein sequence ID" value="OGF68078.1"/>
    <property type="molecule type" value="Genomic_DNA"/>
</dbReference>
<protein>
    <submittedName>
        <fullName evidence="1">Uncharacterized protein</fullName>
    </submittedName>
</protein>